<dbReference type="Proteomes" id="UP000325395">
    <property type="component" value="Unassembled WGS sequence"/>
</dbReference>
<sequence>MNVSGVLVVVLDTKEAAMDLAAEADKLRQTHRLAPVVEEAVVLVAGMVIVIGAQPEATVNPLGQEMASPTAIDGMTGTAMVVTVTGTATGTATVTGTATASAIVVTDTEAGRTTDASDIMRMMHTMTLAPREDTEYLAPEGFPPFSTQHGLLVGISDRSSSFSHRLFWQWVRQGPRRSFRSPAVRLDHYLQQSKHYASSSYA</sequence>
<accession>A0ABQ6WF96</accession>
<dbReference type="EMBL" id="ML735761">
    <property type="protein sequence ID" value="KAE8415822.1"/>
    <property type="molecule type" value="Genomic_DNA"/>
</dbReference>
<protein>
    <submittedName>
        <fullName evidence="1">Uncharacterized protein</fullName>
    </submittedName>
</protein>
<proteinExistence type="predicted"/>
<reference evidence="1 2" key="1">
    <citation type="submission" date="2019-04" db="EMBL/GenBank/DDBJ databases">
        <authorList>
            <consortium name="DOE Joint Genome Institute"/>
            <person name="Mondo S."/>
            <person name="Kjaerbolling I."/>
            <person name="Vesth T."/>
            <person name="Frisvad J.C."/>
            <person name="Nybo J.L."/>
            <person name="Theobald S."/>
            <person name="Kildgaard S."/>
            <person name="Isbrandt T."/>
            <person name="Kuo A."/>
            <person name="Sato A."/>
            <person name="Lyhne E.K."/>
            <person name="Kogle M.E."/>
            <person name="Wiebenga A."/>
            <person name="Kun R.S."/>
            <person name="Lubbers R.J."/>
            <person name="Makela M.R."/>
            <person name="Barry K."/>
            <person name="Chovatia M."/>
            <person name="Clum A."/>
            <person name="Daum C."/>
            <person name="Haridas S."/>
            <person name="He G."/>
            <person name="LaButti K."/>
            <person name="Lipzen A."/>
            <person name="Riley R."/>
            <person name="Salamov A."/>
            <person name="Simmons B.A."/>
            <person name="Magnuson J.K."/>
            <person name="Henrissat B."/>
            <person name="Mortensen U.H."/>
            <person name="Larsen T.O."/>
            <person name="Devries R.P."/>
            <person name="Grigoriev I.V."/>
            <person name="Machida M."/>
            <person name="Baker S.E."/>
            <person name="Andersen M.R."/>
            <person name="Cantor M.N."/>
            <person name="Hua S.X."/>
        </authorList>
    </citation>
    <scope>NUCLEOTIDE SEQUENCE [LARGE SCALE GENOMIC DNA]</scope>
    <source>
        <strain evidence="1 2">CBS 117616</strain>
    </source>
</reference>
<evidence type="ECO:0000313" key="2">
    <source>
        <dbReference type="Proteomes" id="UP000325395"/>
    </source>
</evidence>
<organism evidence="1 2">
    <name type="scientific">Aspergillus pseudocaelatus</name>
    <dbReference type="NCBI Taxonomy" id="1825620"/>
    <lineage>
        <taxon>Eukaryota</taxon>
        <taxon>Fungi</taxon>
        <taxon>Dikarya</taxon>
        <taxon>Ascomycota</taxon>
        <taxon>Pezizomycotina</taxon>
        <taxon>Eurotiomycetes</taxon>
        <taxon>Eurotiomycetidae</taxon>
        <taxon>Eurotiales</taxon>
        <taxon>Aspergillaceae</taxon>
        <taxon>Aspergillus</taxon>
        <taxon>Aspergillus subgen. Circumdati</taxon>
    </lineage>
</organism>
<name>A0ABQ6WF96_9EURO</name>
<keyword evidence="2" id="KW-1185">Reference proteome</keyword>
<evidence type="ECO:0000313" key="1">
    <source>
        <dbReference type="EMBL" id="KAE8415822.1"/>
    </source>
</evidence>
<gene>
    <name evidence="1" type="ORF">BDV36DRAFT_217212</name>
</gene>